<evidence type="ECO:0000256" key="7">
    <source>
        <dbReference type="PROSITE-ProRule" id="PRU00042"/>
    </source>
</evidence>
<dbReference type="PANTHER" id="PTHR10887">
    <property type="entry name" value="DNA2/NAM7 HELICASE FAMILY"/>
    <property type="match status" value="1"/>
</dbReference>
<evidence type="ECO:0000313" key="10">
    <source>
        <dbReference type="EnsemblMetazoa" id="LLOJ006034-PA"/>
    </source>
</evidence>
<comment type="function">
    <text evidence="6">Catalyzes the epimerization of the S- and R-forms of NAD(P)HX, a damaged form of NAD(P)H that is a result of enzymatic or heat-dependent hydration. This is a prerequisite for the S-specific NAD(P)H-hydrate dehydratase to allow the repair of both epimers of NAD(P)HX.</text>
</comment>
<comment type="catalytic activity">
    <reaction evidence="6">
        <text>(6R)-NADPHX = (6S)-NADPHX</text>
        <dbReference type="Rhea" id="RHEA:32227"/>
        <dbReference type="ChEBI" id="CHEBI:64076"/>
        <dbReference type="ChEBI" id="CHEBI:64077"/>
        <dbReference type="EC" id="5.1.99.6"/>
    </reaction>
</comment>
<dbReference type="Gene3D" id="3.40.50.10260">
    <property type="entry name" value="YjeF N-terminal domain"/>
    <property type="match status" value="1"/>
</dbReference>
<keyword evidence="7" id="KW-0862">Zinc</keyword>
<dbReference type="PROSITE" id="PS00028">
    <property type="entry name" value="ZINC_FINGER_C2H2_1"/>
    <property type="match status" value="1"/>
</dbReference>
<dbReference type="GO" id="GO:0005694">
    <property type="term" value="C:chromosome"/>
    <property type="evidence" value="ECO:0007669"/>
    <property type="project" value="UniProtKB-ARBA"/>
</dbReference>
<dbReference type="InterPro" id="IPR026122">
    <property type="entry name" value="MOV-10/SDE3_DEXXQ/H-box"/>
</dbReference>
<evidence type="ECO:0000256" key="2">
    <source>
        <dbReference type="ARBA" id="ARBA00022801"/>
    </source>
</evidence>
<dbReference type="CDD" id="cd18038">
    <property type="entry name" value="DEXXQc_Helz-like"/>
    <property type="match status" value="2"/>
</dbReference>
<dbReference type="GO" id="GO:0005829">
    <property type="term" value="C:cytosol"/>
    <property type="evidence" value="ECO:0007669"/>
    <property type="project" value="TreeGrafter"/>
</dbReference>
<dbReference type="Proteomes" id="UP000092461">
    <property type="component" value="Unassembled WGS sequence"/>
</dbReference>
<dbReference type="GO" id="GO:0016787">
    <property type="term" value="F:hydrolase activity"/>
    <property type="evidence" value="ECO:0007669"/>
    <property type="project" value="UniProtKB-KW"/>
</dbReference>
<keyword evidence="6" id="KW-0479">Metal-binding</keyword>
<evidence type="ECO:0000256" key="6">
    <source>
        <dbReference type="HAMAP-Rule" id="MF_03159"/>
    </source>
</evidence>
<evidence type="ECO:0000259" key="8">
    <source>
        <dbReference type="PROSITE" id="PS50157"/>
    </source>
</evidence>
<dbReference type="VEuPathDB" id="VectorBase:LLONM1_000626"/>
<dbReference type="CDD" id="cd18808">
    <property type="entry name" value="SF1_C_Upf1"/>
    <property type="match status" value="2"/>
</dbReference>
<comment type="similarity">
    <text evidence="6">Belongs to the NnrE/AIBP family.</text>
</comment>
<feature type="domain" description="YjeF N-terminal" evidence="9">
    <location>
        <begin position="1463"/>
        <end position="1673"/>
    </location>
</feature>
<sequence length="1685" mass="191431">MLTSKRKAILFEFIVELLVKGIIGYKYPDNYIKKSLVKSIFGGYLAKHCVTELFQSLHLSAILVECRLILPLENSPRDDATIYKFSNERLKDLIRKFSKVGKFYSLKGLINPEPSELYVHHCVTFSAFAFSAGSEERRNCRCIICEKSFKTPREYEDHMRFHAKSNAPKDAKILSQSFKVSIIEITLKDIMLEITNTLDVYQSIQKIELISPSYENIKISQKFSTIGLDGNKRVVYQIPRNLFQDIFEVIGMWKIVFKFSNRNIGSGTEIYDLVTYERNEYLKKIQREEKGKFHAELKLYKTLQHYPTFEMEALFKKDFAPSIESNSQERTLHRKLEDYMNAEATGRLHQSNYVEVMSHSLQIEELTVSKEVEKYNKNDQRLQYRSHGCYTLNIEKVSEMRPSILPNDRICLINQYEYNRLVAPNETAKKIFGRIVRIENDCIVVRVRGRISPNDRFHVSFEPNRNNFRIEAHALHLLKNSPKLQKILFPLEPPIPKNTPPAKEPIWFNKCVANNEEQKWAIMHIVAGTAYPCPYIIFGPPGTGKTLTVVEAVCQLWKQQPNSHVLVTAQSNAACDEITTRLLRYLPNTDILRMFSKVKEREIPTMDPELVKVANMREDGLFYPSLKMIYQFRIVVCTISMAGNGCCTESQTIVPIIGIVANEHNIHGQIILAGDHKQLGPVLTSSMAKRRGYSISMMERLIQCSAYERKTATSKYNVNLASKLLHNYRSCPPILDVSNIMFYDNQLIANAQNNWALNWKFLPNKKIPIAFDPIMGNCEQDSDSPSFYNSIEIDAVMGILTEILTNGVNSRKITESEVGIIAPYKKQMTKIRDMCTARGWEGIDVASVELFQGREKEVIILTTVRSQKRSLGFLSDPKRLNVALTRAKGLLIIVGNLETLSYDKNWKFVIDLYGTYGLISSVSKNISFQGISIHPLTSMINHLNPNRNNFRIEAHALHLLKNSPKLQKILFPLEPPIPKNTPPAKKPIWFNKCVANNEEQKWAIMHIVAGTAYPCPYIIFGPPGTGKTLTVVEAVCQLWKQQPNSHVLVTAQSNAACDEITTRLLRYLPNTDILRMFSKVKEREIPTMDPELVKVANMREDGLFYPSLKMIYQFRIVVCTISMAGNGCCTESQTIVPIIGIVANEHNIHGQIILAGDHKQLGPVLTSSMAKRRGYSISMMERLIQCSAYERKTATSKYNVNLASKLLHNYRSCPPILDVSNIMFYDNQLIANAQNNWALNWKFLPNKKIPIAFDPIMGNCEQDSDSPSFYNSIEIDAVMGILTEILTNGVNSRKITESEVGIIAPYKKQMTKIRDMCTARGWEGIDVASVELFQGREKEVIILTTVRSQKRSLGFLSDPKRLNVALTRAKGLLIIVGNLETLSYDKNWKFVIDLYGTYGLISSVSKNIQFSRNFDTSLTSMINHFKRFPASGMGLLLRNFLVSRNFAFYRDILKMKLLTQKEAIDIDNKLFNDYKFSVDQLMELAGLACAHSIAKCYQIDKLPTAKVLVCCGPGNNGGDGLVCARHLALMGYTPVIYYPKQTDNILYKNLVHQCKGMDIEFIQEALKSEEIDAGFSVVIDALFGFSFKPPVRESFTAIMESLVKIKTPIASIDIPSGWDVERGPMDEKSSINPQMLISLTAPKQCAANFKGEFHYLGGRFVPPSLQKEYNLDLPVYPGTECCVKL</sequence>
<dbReference type="Gene3D" id="3.40.50.300">
    <property type="entry name" value="P-loop containing nucleotide triphosphate hydrolases"/>
    <property type="match status" value="5"/>
</dbReference>
<evidence type="ECO:0000256" key="3">
    <source>
        <dbReference type="ARBA" id="ARBA00022806"/>
    </source>
</evidence>
<organism evidence="10 11">
    <name type="scientific">Lutzomyia longipalpis</name>
    <name type="common">Sand fly</name>
    <dbReference type="NCBI Taxonomy" id="7200"/>
    <lineage>
        <taxon>Eukaryota</taxon>
        <taxon>Metazoa</taxon>
        <taxon>Ecdysozoa</taxon>
        <taxon>Arthropoda</taxon>
        <taxon>Hexapoda</taxon>
        <taxon>Insecta</taxon>
        <taxon>Pterygota</taxon>
        <taxon>Neoptera</taxon>
        <taxon>Endopterygota</taxon>
        <taxon>Diptera</taxon>
        <taxon>Nematocera</taxon>
        <taxon>Psychodoidea</taxon>
        <taxon>Psychodidae</taxon>
        <taxon>Lutzomyia</taxon>
        <taxon>Lutzomyia</taxon>
    </lineage>
</organism>
<accession>A0A1B0GJ47</accession>
<keyword evidence="5" id="KW-0943">RNA-mediated gene silencing</keyword>
<dbReference type="EMBL" id="AJWK01019308">
    <property type="status" value="NOT_ANNOTATED_CDS"/>
    <property type="molecule type" value="Genomic_DNA"/>
</dbReference>
<dbReference type="GO" id="GO:0003723">
    <property type="term" value="F:RNA binding"/>
    <property type="evidence" value="ECO:0007669"/>
    <property type="project" value="InterPro"/>
</dbReference>
<keyword evidence="4" id="KW-0067">ATP-binding</keyword>
<dbReference type="EC" id="5.1.99.6" evidence="6"/>
<feature type="binding site" evidence="6">
    <location>
        <position position="1613"/>
    </location>
    <ligand>
        <name>(6S)-NADPHX</name>
        <dbReference type="ChEBI" id="CHEBI:64076"/>
    </ligand>
</feature>
<protein>
    <recommendedName>
        <fullName evidence="6">NAD(P)H-hydrate epimerase</fullName>
        <ecNumber evidence="6">5.1.99.6</ecNumber>
    </recommendedName>
    <alternativeName>
        <fullName evidence="6">NAD(P)HX epimerase</fullName>
    </alternativeName>
</protein>
<feature type="binding site" evidence="6">
    <location>
        <position position="1516"/>
    </location>
    <ligand>
        <name>K(+)</name>
        <dbReference type="ChEBI" id="CHEBI:29103"/>
    </ligand>
</feature>
<dbReference type="GO" id="GO:0035194">
    <property type="term" value="P:regulatory ncRNA-mediated post-transcriptional gene silencing"/>
    <property type="evidence" value="ECO:0007669"/>
    <property type="project" value="TreeGrafter"/>
</dbReference>
<dbReference type="NCBIfam" id="TIGR00197">
    <property type="entry name" value="yjeF_nterm"/>
    <property type="match status" value="1"/>
</dbReference>
<dbReference type="InterPro" id="IPR047187">
    <property type="entry name" value="SF1_C_Upf1"/>
</dbReference>
<evidence type="ECO:0000259" key="9">
    <source>
        <dbReference type="PROSITE" id="PS51385"/>
    </source>
</evidence>
<keyword evidence="3" id="KW-0347">Helicase</keyword>
<feature type="binding site" evidence="6">
    <location>
        <begin position="1584"/>
        <end position="1590"/>
    </location>
    <ligand>
        <name>(6S)-NADPHX</name>
        <dbReference type="ChEBI" id="CHEBI:64076"/>
    </ligand>
</feature>
<dbReference type="GO" id="GO:0032574">
    <property type="term" value="F:5'-3' RNA helicase activity"/>
    <property type="evidence" value="ECO:0007669"/>
    <property type="project" value="InterPro"/>
</dbReference>
<dbReference type="InterPro" id="IPR045055">
    <property type="entry name" value="DNA2/NAM7-like"/>
</dbReference>
<dbReference type="VEuPathDB" id="VectorBase:LLOJ006034"/>
<dbReference type="VEuPathDB" id="VectorBase:LLONM1_008279"/>
<comment type="caution">
    <text evidence="6">Lacks conserved residue(s) required for the propagation of feature annotation.</text>
</comment>
<comment type="cofactor">
    <cofactor evidence="6">
        <name>K(+)</name>
        <dbReference type="ChEBI" id="CHEBI:29103"/>
    </cofactor>
    <text evidence="6">Binds 1 potassium ion per subunit.</text>
</comment>
<dbReference type="InterPro" id="IPR036652">
    <property type="entry name" value="YjeF_N_dom_sf"/>
</dbReference>
<feature type="binding site" evidence="6">
    <location>
        <position position="1580"/>
    </location>
    <ligand>
        <name>K(+)</name>
        <dbReference type="ChEBI" id="CHEBI:29103"/>
    </ligand>
</feature>
<dbReference type="GO" id="GO:0008270">
    <property type="term" value="F:zinc ion binding"/>
    <property type="evidence" value="ECO:0007669"/>
    <property type="project" value="UniProtKB-KW"/>
</dbReference>
<dbReference type="SUPFAM" id="SSF52540">
    <property type="entry name" value="P-loop containing nucleoside triphosphate hydrolases"/>
    <property type="match status" value="2"/>
</dbReference>
<dbReference type="EMBL" id="AJWK01019307">
    <property type="status" value="NOT_ANNOTATED_CDS"/>
    <property type="molecule type" value="Genomic_DNA"/>
</dbReference>
<dbReference type="Pfam" id="PF03853">
    <property type="entry name" value="YjeF_N"/>
    <property type="match status" value="1"/>
</dbReference>
<dbReference type="Pfam" id="PF13087">
    <property type="entry name" value="AAA_12"/>
    <property type="match status" value="2"/>
</dbReference>
<comment type="catalytic activity">
    <reaction evidence="6">
        <text>(6R)-NADHX = (6S)-NADHX</text>
        <dbReference type="Rhea" id="RHEA:32215"/>
        <dbReference type="ChEBI" id="CHEBI:64074"/>
        <dbReference type="ChEBI" id="CHEBI:64075"/>
        <dbReference type="EC" id="5.1.99.6"/>
    </reaction>
</comment>
<dbReference type="EnsemblMetazoa" id="LLOJ006034-RA">
    <property type="protein sequence ID" value="LLOJ006034-PA"/>
    <property type="gene ID" value="LLOJ006034"/>
</dbReference>
<reference evidence="10" key="1">
    <citation type="submission" date="2020-05" db="UniProtKB">
        <authorList>
            <consortium name="EnsemblMetazoa"/>
        </authorList>
    </citation>
    <scope>IDENTIFICATION</scope>
    <source>
        <strain evidence="10">Jacobina</strain>
    </source>
</reference>
<dbReference type="PROSITE" id="PS50157">
    <property type="entry name" value="ZINC_FINGER_C2H2_2"/>
    <property type="match status" value="1"/>
</dbReference>
<evidence type="ECO:0000256" key="5">
    <source>
        <dbReference type="ARBA" id="ARBA00023158"/>
    </source>
</evidence>
<keyword evidence="7" id="KW-0863">Zinc-finger</keyword>
<dbReference type="InterPro" id="IPR027417">
    <property type="entry name" value="P-loop_NTPase"/>
</dbReference>
<dbReference type="GO" id="GO:0005524">
    <property type="term" value="F:ATP binding"/>
    <property type="evidence" value="ECO:0007669"/>
    <property type="project" value="UniProtKB-KW"/>
</dbReference>
<keyword evidence="6" id="KW-0630">Potassium</keyword>
<dbReference type="GO" id="GO:0052856">
    <property type="term" value="F:NAD(P)HX epimerase activity"/>
    <property type="evidence" value="ECO:0007669"/>
    <property type="project" value="UniProtKB-UniRule"/>
</dbReference>
<dbReference type="VEuPathDB" id="VectorBase:LLONM1_001894"/>
<feature type="domain" description="C2H2-type" evidence="8">
    <location>
        <begin position="140"/>
        <end position="167"/>
    </location>
</feature>
<dbReference type="InterPro" id="IPR004443">
    <property type="entry name" value="YjeF_N_dom"/>
</dbReference>
<dbReference type="HAMAP" id="MF_01966">
    <property type="entry name" value="NADHX_epimerase"/>
    <property type="match status" value="1"/>
</dbReference>
<dbReference type="InterPro" id="IPR041677">
    <property type="entry name" value="DNA2/NAM7_AAA_11"/>
</dbReference>
<keyword evidence="6" id="KW-0520">NAD</keyword>
<feature type="binding site" evidence="6">
    <location>
        <position position="1616"/>
    </location>
    <ligand>
        <name>K(+)</name>
        <dbReference type="ChEBI" id="CHEBI:29103"/>
    </ligand>
</feature>
<keyword evidence="11" id="KW-1185">Reference proteome</keyword>
<dbReference type="InterPro" id="IPR041679">
    <property type="entry name" value="DNA2/NAM7-like_C"/>
</dbReference>
<dbReference type="GO" id="GO:0043186">
    <property type="term" value="C:P granule"/>
    <property type="evidence" value="ECO:0007669"/>
    <property type="project" value="TreeGrafter"/>
</dbReference>
<evidence type="ECO:0000256" key="4">
    <source>
        <dbReference type="ARBA" id="ARBA00022840"/>
    </source>
</evidence>
<evidence type="ECO:0000313" key="11">
    <source>
        <dbReference type="Proteomes" id="UP000092461"/>
    </source>
</evidence>
<dbReference type="FunFam" id="3.40.50.300:FF:000326">
    <property type="entry name" value="P-loop containing nucleoside triphosphate hydrolase"/>
    <property type="match status" value="2"/>
</dbReference>
<keyword evidence="6" id="KW-0413">Isomerase</keyword>
<keyword evidence="1 6" id="KW-0547">Nucleotide-binding</keyword>
<feature type="binding site" evidence="6">
    <location>
        <begin position="1515"/>
        <end position="1519"/>
    </location>
    <ligand>
        <name>(6S)-NADPHX</name>
        <dbReference type="ChEBI" id="CHEBI:64076"/>
    </ligand>
</feature>
<dbReference type="PROSITE" id="PS51385">
    <property type="entry name" value="YJEF_N"/>
    <property type="match status" value="1"/>
</dbReference>
<evidence type="ECO:0000256" key="1">
    <source>
        <dbReference type="ARBA" id="ARBA00022741"/>
    </source>
</evidence>
<keyword evidence="2" id="KW-0378">Hydrolase</keyword>
<dbReference type="InterPro" id="IPR013087">
    <property type="entry name" value="Znf_C2H2_type"/>
</dbReference>
<proteinExistence type="inferred from homology"/>
<dbReference type="SUPFAM" id="SSF64153">
    <property type="entry name" value="YjeF N-terminal domain-like"/>
    <property type="match status" value="1"/>
</dbReference>
<dbReference type="Pfam" id="PF13086">
    <property type="entry name" value="AAA_11"/>
    <property type="match status" value="2"/>
</dbReference>
<dbReference type="PANTHER" id="PTHR10887:SF419">
    <property type="entry name" value="RNA HELICASE MOV10L1"/>
    <property type="match status" value="1"/>
</dbReference>
<name>A0A1B0GJ47_LUTLO</name>